<sequence>MSIGKRREMLRTLALSTVQRQAAASMSASPSNSRQHLSWSSGRLILTRPPRTLAHTSSLSVSTGHRPAG</sequence>
<dbReference type="Proteomes" id="UP000243499">
    <property type="component" value="Chromosome 9"/>
</dbReference>
<evidence type="ECO:0000256" key="1">
    <source>
        <dbReference type="SAM" id="MobiDB-lite"/>
    </source>
</evidence>
<accession>A0A2T8I3Z7</accession>
<evidence type="ECO:0000313" key="2">
    <source>
        <dbReference type="EMBL" id="PVH32403.1"/>
    </source>
</evidence>
<feature type="region of interest" description="Disordered" evidence="1">
    <location>
        <begin position="21"/>
        <end position="69"/>
    </location>
</feature>
<dbReference type="AlphaFoldDB" id="A0A2T8I3Z7"/>
<proteinExistence type="predicted"/>
<dbReference type="EMBL" id="CM008054">
    <property type="protein sequence ID" value="PVH32403.1"/>
    <property type="molecule type" value="Genomic_DNA"/>
</dbReference>
<protein>
    <submittedName>
        <fullName evidence="2">Uncharacterized protein</fullName>
    </submittedName>
</protein>
<feature type="compositionally biased region" description="Low complexity" evidence="1">
    <location>
        <begin position="22"/>
        <end position="33"/>
    </location>
</feature>
<dbReference type="Gramene" id="PVH32403">
    <property type="protein sequence ID" value="PVH32403"/>
    <property type="gene ID" value="PAHAL_9G391700"/>
</dbReference>
<gene>
    <name evidence="2" type="ORF">PAHAL_9G391700</name>
</gene>
<feature type="compositionally biased region" description="Polar residues" evidence="1">
    <location>
        <begin position="54"/>
        <end position="63"/>
    </location>
</feature>
<reference evidence="2" key="1">
    <citation type="submission" date="2018-04" db="EMBL/GenBank/DDBJ databases">
        <title>WGS assembly of Panicum hallii.</title>
        <authorList>
            <person name="Lovell J."/>
            <person name="Jenkins J."/>
            <person name="Lowry D."/>
            <person name="Mamidi S."/>
            <person name="Sreedasyam A."/>
            <person name="Weng X."/>
            <person name="Barry K."/>
            <person name="Bonette J."/>
            <person name="Campitelli B."/>
            <person name="Daum C."/>
            <person name="Gordon S."/>
            <person name="Gould B."/>
            <person name="Lipzen A."/>
            <person name="Macqueen A."/>
            <person name="Palacio-Mejia J."/>
            <person name="Plott C."/>
            <person name="Shakirov E."/>
            <person name="Shu S."/>
            <person name="Yoshinaga Y."/>
            <person name="Zane M."/>
            <person name="Rokhsar D."/>
            <person name="Grimwood J."/>
            <person name="Schmutz J."/>
            <person name="Juenger T."/>
        </authorList>
    </citation>
    <scope>NUCLEOTIDE SEQUENCE [LARGE SCALE GENOMIC DNA]</scope>
    <source>
        <strain evidence="2">FIL2</strain>
    </source>
</reference>
<name>A0A2T8I3Z7_9POAL</name>
<organism evidence="2">
    <name type="scientific">Panicum hallii</name>
    <dbReference type="NCBI Taxonomy" id="206008"/>
    <lineage>
        <taxon>Eukaryota</taxon>
        <taxon>Viridiplantae</taxon>
        <taxon>Streptophyta</taxon>
        <taxon>Embryophyta</taxon>
        <taxon>Tracheophyta</taxon>
        <taxon>Spermatophyta</taxon>
        <taxon>Magnoliopsida</taxon>
        <taxon>Liliopsida</taxon>
        <taxon>Poales</taxon>
        <taxon>Poaceae</taxon>
        <taxon>PACMAD clade</taxon>
        <taxon>Panicoideae</taxon>
        <taxon>Panicodae</taxon>
        <taxon>Paniceae</taxon>
        <taxon>Panicinae</taxon>
        <taxon>Panicum</taxon>
        <taxon>Panicum sect. Panicum</taxon>
    </lineage>
</organism>